<evidence type="ECO:0000256" key="1">
    <source>
        <dbReference type="ARBA" id="ARBA00022737"/>
    </source>
</evidence>
<sequence length="69" mass="7657">YKMPIDVVSDMNDTPLTWGSEQGSTECVKILLEAGADPNETEYDGWPPLHWAARNGHLDVLLLLLQYGA</sequence>
<dbReference type="Proteomes" id="UP000799424">
    <property type="component" value="Unassembled WGS sequence"/>
</dbReference>
<proteinExistence type="predicted"/>
<dbReference type="Gene3D" id="1.25.40.20">
    <property type="entry name" value="Ankyrin repeat-containing domain"/>
    <property type="match status" value="1"/>
</dbReference>
<reference evidence="4" key="1">
    <citation type="journal article" date="2020" name="Stud. Mycol.">
        <title>101 Dothideomycetes genomes: a test case for predicting lifestyles and emergence of pathogens.</title>
        <authorList>
            <person name="Haridas S."/>
            <person name="Albert R."/>
            <person name="Binder M."/>
            <person name="Bloem J."/>
            <person name="Labutti K."/>
            <person name="Salamov A."/>
            <person name="Andreopoulos B."/>
            <person name="Baker S."/>
            <person name="Barry K."/>
            <person name="Bills G."/>
            <person name="Bluhm B."/>
            <person name="Cannon C."/>
            <person name="Castanera R."/>
            <person name="Culley D."/>
            <person name="Daum C."/>
            <person name="Ezra D."/>
            <person name="Gonzalez J."/>
            <person name="Henrissat B."/>
            <person name="Kuo A."/>
            <person name="Liang C."/>
            <person name="Lipzen A."/>
            <person name="Lutzoni F."/>
            <person name="Magnuson J."/>
            <person name="Mondo S."/>
            <person name="Nolan M."/>
            <person name="Ohm R."/>
            <person name="Pangilinan J."/>
            <person name="Park H.-J."/>
            <person name="Ramirez L."/>
            <person name="Alfaro M."/>
            <person name="Sun H."/>
            <person name="Tritt A."/>
            <person name="Yoshinaga Y."/>
            <person name="Zwiers L.-H."/>
            <person name="Turgeon B."/>
            <person name="Goodwin S."/>
            <person name="Spatafora J."/>
            <person name="Crous P."/>
            <person name="Grigoriev I."/>
        </authorList>
    </citation>
    <scope>NUCLEOTIDE SEQUENCE</scope>
    <source>
        <strain evidence="4">CBS 113818</strain>
    </source>
</reference>
<organism evidence="4 5">
    <name type="scientific">Ophiobolus disseminans</name>
    <dbReference type="NCBI Taxonomy" id="1469910"/>
    <lineage>
        <taxon>Eukaryota</taxon>
        <taxon>Fungi</taxon>
        <taxon>Dikarya</taxon>
        <taxon>Ascomycota</taxon>
        <taxon>Pezizomycotina</taxon>
        <taxon>Dothideomycetes</taxon>
        <taxon>Pleosporomycetidae</taxon>
        <taxon>Pleosporales</taxon>
        <taxon>Pleosporineae</taxon>
        <taxon>Phaeosphaeriaceae</taxon>
        <taxon>Ophiobolus</taxon>
    </lineage>
</organism>
<dbReference type="InterPro" id="IPR036770">
    <property type="entry name" value="Ankyrin_rpt-contain_sf"/>
</dbReference>
<dbReference type="AlphaFoldDB" id="A0A6A7A688"/>
<feature type="repeat" description="ANK" evidence="3">
    <location>
        <begin position="11"/>
        <end position="43"/>
    </location>
</feature>
<gene>
    <name evidence="4" type="ORF">CC86DRAFT_237326</name>
</gene>
<evidence type="ECO:0000313" key="4">
    <source>
        <dbReference type="EMBL" id="KAF2828811.1"/>
    </source>
</evidence>
<dbReference type="InterPro" id="IPR002110">
    <property type="entry name" value="Ankyrin_rpt"/>
</dbReference>
<dbReference type="Pfam" id="PF12796">
    <property type="entry name" value="Ank_2"/>
    <property type="match status" value="1"/>
</dbReference>
<name>A0A6A7A688_9PLEO</name>
<keyword evidence="5" id="KW-1185">Reference proteome</keyword>
<protein>
    <submittedName>
        <fullName evidence="4">Ankyrin</fullName>
    </submittedName>
</protein>
<dbReference type="SMART" id="SM00248">
    <property type="entry name" value="ANK"/>
    <property type="match status" value="2"/>
</dbReference>
<evidence type="ECO:0000256" key="3">
    <source>
        <dbReference type="PROSITE-ProRule" id="PRU00023"/>
    </source>
</evidence>
<keyword evidence="2 3" id="KW-0040">ANK repeat</keyword>
<evidence type="ECO:0000313" key="5">
    <source>
        <dbReference type="Proteomes" id="UP000799424"/>
    </source>
</evidence>
<dbReference type="OrthoDB" id="20872at2759"/>
<feature type="repeat" description="ANK" evidence="3">
    <location>
        <begin position="44"/>
        <end position="69"/>
    </location>
</feature>
<dbReference type="PROSITE" id="PS50088">
    <property type="entry name" value="ANK_REPEAT"/>
    <property type="match status" value="2"/>
</dbReference>
<keyword evidence="1" id="KW-0677">Repeat</keyword>
<feature type="non-terminal residue" evidence="4">
    <location>
        <position position="1"/>
    </location>
</feature>
<dbReference type="EMBL" id="MU006222">
    <property type="protein sequence ID" value="KAF2828811.1"/>
    <property type="molecule type" value="Genomic_DNA"/>
</dbReference>
<evidence type="ECO:0000256" key="2">
    <source>
        <dbReference type="ARBA" id="ARBA00023043"/>
    </source>
</evidence>
<dbReference type="PANTHER" id="PTHR24171">
    <property type="entry name" value="ANKYRIN REPEAT DOMAIN-CONTAINING PROTEIN 39-RELATED"/>
    <property type="match status" value="1"/>
</dbReference>
<accession>A0A6A7A688</accession>
<dbReference type="PROSITE" id="PS50297">
    <property type="entry name" value="ANK_REP_REGION"/>
    <property type="match status" value="2"/>
</dbReference>
<feature type="non-terminal residue" evidence="4">
    <location>
        <position position="69"/>
    </location>
</feature>
<dbReference type="SUPFAM" id="SSF48403">
    <property type="entry name" value="Ankyrin repeat"/>
    <property type="match status" value="1"/>
</dbReference>